<feature type="region of interest" description="Disordered" evidence="1">
    <location>
        <begin position="1"/>
        <end position="29"/>
    </location>
</feature>
<dbReference type="Gene3D" id="3.40.710.10">
    <property type="entry name" value="DD-peptidase/beta-lactamase superfamily"/>
    <property type="match status" value="1"/>
</dbReference>
<evidence type="ECO:0000256" key="1">
    <source>
        <dbReference type="SAM" id="MobiDB-lite"/>
    </source>
</evidence>
<dbReference type="InterPro" id="IPR001466">
    <property type="entry name" value="Beta-lactam-related"/>
</dbReference>
<protein>
    <submittedName>
        <fullName evidence="4">D-alanyl-D-alanine carboxypeptidase</fullName>
    </submittedName>
</protein>
<dbReference type="PANTHER" id="PTHR46825:SF7">
    <property type="entry name" value="D-ALANYL-D-ALANINE CARBOXYPEPTIDASE"/>
    <property type="match status" value="1"/>
</dbReference>
<dbReference type="Pfam" id="PF00144">
    <property type="entry name" value="Beta-lactamase"/>
    <property type="match status" value="1"/>
</dbReference>
<evidence type="ECO:0000259" key="3">
    <source>
        <dbReference type="Pfam" id="PF00144"/>
    </source>
</evidence>
<keyword evidence="4" id="KW-0378">Hydrolase</keyword>
<dbReference type="PANTHER" id="PTHR46825">
    <property type="entry name" value="D-ALANYL-D-ALANINE-CARBOXYPEPTIDASE/ENDOPEPTIDASE AMPH"/>
    <property type="match status" value="1"/>
</dbReference>
<dbReference type="RefSeq" id="WP_141975052.1">
    <property type="nucleotide sequence ID" value="NZ_VFPP01000001.1"/>
</dbReference>
<reference evidence="4 5" key="1">
    <citation type="submission" date="2019-06" db="EMBL/GenBank/DDBJ databases">
        <title>Sequencing the genomes of 1000 actinobacteria strains.</title>
        <authorList>
            <person name="Klenk H.-P."/>
        </authorList>
    </citation>
    <scope>NUCLEOTIDE SEQUENCE [LARGE SCALE GENOMIC DNA]</scope>
    <source>
        <strain evidence="4 5">DSM 45456</strain>
    </source>
</reference>
<dbReference type="AlphaFoldDB" id="A0A543J681"/>
<proteinExistence type="predicted"/>
<evidence type="ECO:0000313" key="5">
    <source>
        <dbReference type="Proteomes" id="UP000316628"/>
    </source>
</evidence>
<dbReference type="InterPro" id="IPR012338">
    <property type="entry name" value="Beta-lactam/transpept-like"/>
</dbReference>
<evidence type="ECO:0000256" key="2">
    <source>
        <dbReference type="SAM" id="Phobius"/>
    </source>
</evidence>
<comment type="caution">
    <text evidence="4">The sequence shown here is derived from an EMBL/GenBank/DDBJ whole genome shotgun (WGS) entry which is preliminary data.</text>
</comment>
<dbReference type="SUPFAM" id="SSF56601">
    <property type="entry name" value="beta-lactamase/transpeptidase-like"/>
    <property type="match status" value="1"/>
</dbReference>
<accession>A0A543J681</accession>
<evidence type="ECO:0000313" key="4">
    <source>
        <dbReference type="EMBL" id="TQM78292.1"/>
    </source>
</evidence>
<keyword evidence="5" id="KW-1185">Reference proteome</keyword>
<sequence length="398" mass="41857">MDPTQSPDHRERAASASRRGARRGRTTGRTRRLVTGVAGGVVLAVAVAVTTPVSAVAAVDDHAATKAVLDRYQAQAGPGAAVHAGDDTGSWTLSSGTAQINRIRPITPTQHFRIGSQTKTFTAAVVLQLVDEGRVALDTPIGRYLPGVFTGNYDGNVITVRQLLQHTSGMVRDVRDAAANPDGGYSLAELVRSAMDEPAQFAPGAGMAYSNVAFLVLGLLVERLTGGTIRDQITSRVITPLGLTSTTFPAPGTRALADPYLPGYVGGRLGPFFFWTEGTTNTELTFWSSAGAMASTMVDMAKFYRAVLDGRVMSPAALAEMRRTIAPDHSYGLGLSRVALPCGGEAWGHNGALSNGHYSITLVTDDGRFAALVTNGNVVESRLLSIEVLTTALCEEAA</sequence>
<gene>
    <name evidence="4" type="ORF">FHX81_0554</name>
</gene>
<feature type="compositionally biased region" description="Basic residues" evidence="1">
    <location>
        <begin position="19"/>
        <end position="29"/>
    </location>
</feature>
<dbReference type="Proteomes" id="UP000316628">
    <property type="component" value="Unassembled WGS sequence"/>
</dbReference>
<feature type="domain" description="Beta-lactamase-related" evidence="3">
    <location>
        <begin position="69"/>
        <end position="378"/>
    </location>
</feature>
<keyword evidence="4" id="KW-0121">Carboxypeptidase</keyword>
<organism evidence="4 5">
    <name type="scientific">Saccharothrix saharensis</name>
    <dbReference type="NCBI Taxonomy" id="571190"/>
    <lineage>
        <taxon>Bacteria</taxon>
        <taxon>Bacillati</taxon>
        <taxon>Actinomycetota</taxon>
        <taxon>Actinomycetes</taxon>
        <taxon>Pseudonocardiales</taxon>
        <taxon>Pseudonocardiaceae</taxon>
        <taxon>Saccharothrix</taxon>
    </lineage>
</organism>
<dbReference type="OrthoDB" id="503788at2"/>
<dbReference type="InterPro" id="IPR050491">
    <property type="entry name" value="AmpC-like"/>
</dbReference>
<keyword evidence="2" id="KW-1133">Transmembrane helix</keyword>
<keyword evidence="4" id="KW-0645">Protease</keyword>
<keyword evidence="2" id="KW-0812">Transmembrane</keyword>
<dbReference type="GO" id="GO:0004180">
    <property type="term" value="F:carboxypeptidase activity"/>
    <property type="evidence" value="ECO:0007669"/>
    <property type="project" value="UniProtKB-KW"/>
</dbReference>
<dbReference type="EMBL" id="VFPP01000001">
    <property type="protein sequence ID" value="TQM78292.1"/>
    <property type="molecule type" value="Genomic_DNA"/>
</dbReference>
<feature type="transmembrane region" description="Helical" evidence="2">
    <location>
        <begin position="33"/>
        <end position="59"/>
    </location>
</feature>
<keyword evidence="2" id="KW-0472">Membrane</keyword>
<name>A0A543J681_9PSEU</name>